<name>A0A844KBH5_9FIRM</name>
<keyword evidence="3" id="KW-1185">Reference proteome</keyword>
<dbReference type="InterPro" id="IPR015077">
    <property type="entry name" value="DUF1858"/>
</dbReference>
<feature type="domain" description="DUF1858" evidence="1">
    <location>
        <begin position="4"/>
        <end position="57"/>
    </location>
</feature>
<sequence>MMAISKSTTIGELLVTFPESAPILMEIGMHCLGCPSSQMESLEEAAMVHGIDADLLVEKINAAMAAAGK</sequence>
<dbReference type="PANTHER" id="PTHR39341:SF1">
    <property type="entry name" value="DUF1858 DOMAIN-CONTAINING PROTEIN"/>
    <property type="match status" value="1"/>
</dbReference>
<evidence type="ECO:0000259" key="1">
    <source>
        <dbReference type="Pfam" id="PF08984"/>
    </source>
</evidence>
<evidence type="ECO:0000313" key="3">
    <source>
        <dbReference type="Proteomes" id="UP000448177"/>
    </source>
</evidence>
<organism evidence="2 3">
    <name type="scientific">Mediterraneibacter faecis</name>
    <dbReference type="NCBI Taxonomy" id="592978"/>
    <lineage>
        <taxon>Bacteria</taxon>
        <taxon>Bacillati</taxon>
        <taxon>Bacillota</taxon>
        <taxon>Clostridia</taxon>
        <taxon>Lachnospirales</taxon>
        <taxon>Lachnospiraceae</taxon>
        <taxon>Mediterraneibacter</taxon>
    </lineage>
</organism>
<dbReference type="AlphaFoldDB" id="A0A844KBH5"/>
<dbReference type="InterPro" id="IPR023883">
    <property type="entry name" value="CHP03980_redox-disulphide"/>
</dbReference>
<dbReference type="SUPFAM" id="SSF140683">
    <property type="entry name" value="SP0561-like"/>
    <property type="match status" value="1"/>
</dbReference>
<dbReference type="Proteomes" id="UP000448177">
    <property type="component" value="Unassembled WGS sequence"/>
</dbReference>
<dbReference type="EMBL" id="WNAF01000001">
    <property type="protein sequence ID" value="MTR75653.1"/>
    <property type="molecule type" value="Genomic_DNA"/>
</dbReference>
<protein>
    <submittedName>
        <fullName evidence="2">DUF1858 domain-containing protein</fullName>
    </submittedName>
</protein>
<proteinExistence type="predicted"/>
<dbReference type="PANTHER" id="PTHR39341">
    <property type="entry name" value="BSL7085 PROTEIN"/>
    <property type="match status" value="1"/>
</dbReference>
<gene>
    <name evidence="2" type="ORF">GMD21_02950</name>
</gene>
<accession>A0A844KBH5</accession>
<evidence type="ECO:0000313" key="2">
    <source>
        <dbReference type="EMBL" id="MTR75653.1"/>
    </source>
</evidence>
<dbReference type="InterPro" id="IPR038062">
    <property type="entry name" value="ScdA-like_N_sf"/>
</dbReference>
<reference evidence="2 3" key="1">
    <citation type="journal article" date="2019" name="Nat. Med.">
        <title>A library of human gut bacterial isolates paired with longitudinal multiomics data enables mechanistic microbiome research.</title>
        <authorList>
            <person name="Poyet M."/>
            <person name="Groussin M."/>
            <person name="Gibbons S.M."/>
            <person name="Avila-Pacheco J."/>
            <person name="Jiang X."/>
            <person name="Kearney S.M."/>
            <person name="Perrotta A.R."/>
            <person name="Berdy B."/>
            <person name="Zhao S."/>
            <person name="Lieberman T.D."/>
            <person name="Swanson P.K."/>
            <person name="Smith M."/>
            <person name="Roesemann S."/>
            <person name="Alexander J.E."/>
            <person name="Rich S.A."/>
            <person name="Livny J."/>
            <person name="Vlamakis H."/>
            <person name="Clish C."/>
            <person name="Bullock K."/>
            <person name="Deik A."/>
            <person name="Scott J."/>
            <person name="Pierce K.A."/>
            <person name="Xavier R.J."/>
            <person name="Alm E.J."/>
        </authorList>
    </citation>
    <scope>NUCLEOTIDE SEQUENCE [LARGE SCALE GENOMIC DNA]</scope>
    <source>
        <strain evidence="2 3">BIOML-A1</strain>
    </source>
</reference>
<dbReference type="NCBIfam" id="TIGR03980">
    <property type="entry name" value="prismane_assoc"/>
    <property type="match status" value="1"/>
</dbReference>
<dbReference type="Pfam" id="PF08984">
    <property type="entry name" value="DUF1858"/>
    <property type="match status" value="1"/>
</dbReference>
<comment type="caution">
    <text evidence="2">The sequence shown here is derived from an EMBL/GenBank/DDBJ whole genome shotgun (WGS) entry which is preliminary data.</text>
</comment>
<dbReference type="Gene3D" id="1.10.3910.10">
    <property type="entry name" value="SP0561-like"/>
    <property type="match status" value="1"/>
</dbReference>